<organism evidence="2">
    <name type="scientific">viral metagenome</name>
    <dbReference type="NCBI Taxonomy" id="1070528"/>
    <lineage>
        <taxon>unclassified sequences</taxon>
        <taxon>metagenomes</taxon>
        <taxon>organismal metagenomes</taxon>
    </lineage>
</organism>
<evidence type="ECO:0000259" key="1">
    <source>
        <dbReference type="Pfam" id="PF12684"/>
    </source>
</evidence>
<dbReference type="Pfam" id="PF12684">
    <property type="entry name" value="DUF3799"/>
    <property type="match status" value="1"/>
</dbReference>
<gene>
    <name evidence="3" type="ORF">MM415A00178_0006</name>
    <name evidence="2" type="ORF">MM415B00368_0006</name>
</gene>
<dbReference type="EMBL" id="MT142532">
    <property type="protein sequence ID" value="QJA84596.1"/>
    <property type="molecule type" value="Genomic_DNA"/>
</dbReference>
<name>A0A6M3JA96_9ZZZZ</name>
<dbReference type="Gene3D" id="3.90.320.10">
    <property type="match status" value="1"/>
</dbReference>
<evidence type="ECO:0000313" key="2">
    <source>
        <dbReference type="EMBL" id="QJA65971.1"/>
    </source>
</evidence>
<evidence type="ECO:0000313" key="3">
    <source>
        <dbReference type="EMBL" id="QJA84596.1"/>
    </source>
</evidence>
<dbReference type="AlphaFoldDB" id="A0A6M3JA96"/>
<accession>A0A6M3JA96</accession>
<dbReference type="InterPro" id="IPR011604">
    <property type="entry name" value="PDDEXK-like_dom_sf"/>
</dbReference>
<feature type="domain" description="Putative exodeoxyribonuclease 8 PDDEXK-like" evidence="1">
    <location>
        <begin position="25"/>
        <end position="276"/>
    </location>
</feature>
<reference evidence="2" key="1">
    <citation type="submission" date="2020-03" db="EMBL/GenBank/DDBJ databases">
        <title>The deep terrestrial virosphere.</title>
        <authorList>
            <person name="Holmfeldt K."/>
            <person name="Nilsson E."/>
            <person name="Simone D."/>
            <person name="Lopez-Fernandez M."/>
            <person name="Wu X."/>
            <person name="de Brujin I."/>
            <person name="Lundin D."/>
            <person name="Andersson A."/>
            <person name="Bertilsson S."/>
            <person name="Dopson M."/>
        </authorList>
    </citation>
    <scope>NUCLEOTIDE SEQUENCE</scope>
    <source>
        <strain evidence="3">MM415A00178</strain>
        <strain evidence="2">MM415B00368</strain>
    </source>
</reference>
<proteinExistence type="predicted"/>
<protein>
    <recommendedName>
        <fullName evidence="1">Putative exodeoxyribonuclease 8 PDDEXK-like domain-containing protein</fullName>
    </recommendedName>
</protein>
<dbReference type="EMBL" id="MT141547">
    <property type="protein sequence ID" value="QJA65971.1"/>
    <property type="molecule type" value="Genomic_DNA"/>
</dbReference>
<sequence length="298" mass="33271">MSLQPGVYRDIPDEEYRHWPAISQSSLKIIGSQSPAAYRYHKEHPKPPSDAMLLGSAVDCLCLEPDTFDARFEVSTGTVWPNATCEECGASPRTPCLTKKGEPSARCHSGRRDAHVADGKITLSGDIHWKAKAISDAVLGHRTAGMLVSTTEHQVSMLWEDEETGLRCKGRLDCASPGRYLADLKTTRAGKGHPSVWGRYAHGLGYHYQAAYYSDGWRILTGEAIPWLWAIVETEPPYHVSVLQADQGWLWAGRDAYRRALRIYGECMETDTWPGYDPQVQIVSLPPWAERAQEDSDE</sequence>
<dbReference type="InterPro" id="IPR024432">
    <property type="entry name" value="Put_RecE_PDDEXK-like_dom"/>
</dbReference>